<keyword evidence="8" id="KW-1185">Reference proteome</keyword>
<dbReference type="InterPro" id="IPR020568">
    <property type="entry name" value="Ribosomal_Su5_D2-typ_SF"/>
</dbReference>
<protein>
    <recommendedName>
        <fullName evidence="6">Translation elongation factor EFG/EF2 domain-containing protein</fullName>
    </recommendedName>
</protein>
<dbReference type="GO" id="GO:0003746">
    <property type="term" value="F:translation elongation factor activity"/>
    <property type="evidence" value="ECO:0007669"/>
    <property type="project" value="UniProtKB-KW"/>
</dbReference>
<organism evidence="7 8">
    <name type="scientific">Fraxinus pennsylvanica</name>
    <dbReference type="NCBI Taxonomy" id="56036"/>
    <lineage>
        <taxon>Eukaryota</taxon>
        <taxon>Viridiplantae</taxon>
        <taxon>Streptophyta</taxon>
        <taxon>Embryophyta</taxon>
        <taxon>Tracheophyta</taxon>
        <taxon>Spermatophyta</taxon>
        <taxon>Magnoliopsida</taxon>
        <taxon>eudicotyledons</taxon>
        <taxon>Gunneridae</taxon>
        <taxon>Pentapetalae</taxon>
        <taxon>asterids</taxon>
        <taxon>lamiids</taxon>
        <taxon>Lamiales</taxon>
        <taxon>Oleaceae</taxon>
        <taxon>Oleeae</taxon>
        <taxon>Fraxinus</taxon>
    </lineage>
</organism>
<dbReference type="GO" id="GO:0005829">
    <property type="term" value="C:cytosol"/>
    <property type="evidence" value="ECO:0007669"/>
    <property type="project" value="TreeGrafter"/>
</dbReference>
<dbReference type="PANTHER" id="PTHR42908:SF10">
    <property type="entry name" value="EUKARYOTIC TRANSLATION ELONGATION FACTOR 2"/>
    <property type="match status" value="1"/>
</dbReference>
<evidence type="ECO:0000256" key="5">
    <source>
        <dbReference type="ARBA" id="ARBA00023134"/>
    </source>
</evidence>
<evidence type="ECO:0000313" key="7">
    <source>
        <dbReference type="EMBL" id="CAI9775527.1"/>
    </source>
</evidence>
<evidence type="ECO:0000256" key="4">
    <source>
        <dbReference type="ARBA" id="ARBA00022917"/>
    </source>
</evidence>
<dbReference type="Pfam" id="PF03764">
    <property type="entry name" value="EFG_IV"/>
    <property type="match status" value="1"/>
</dbReference>
<dbReference type="PANTHER" id="PTHR42908">
    <property type="entry name" value="TRANSLATION ELONGATION FACTOR-RELATED"/>
    <property type="match status" value="1"/>
</dbReference>
<accession>A0AAD2E1H3</accession>
<gene>
    <name evidence="7" type="ORF">FPE_LOCUS22957</name>
</gene>
<dbReference type="GO" id="GO:0003924">
    <property type="term" value="F:GTPase activity"/>
    <property type="evidence" value="ECO:0007669"/>
    <property type="project" value="TreeGrafter"/>
</dbReference>
<feature type="domain" description="Translation elongation factor EFG/EF2" evidence="6">
    <location>
        <begin position="2"/>
        <end position="71"/>
    </location>
</feature>
<evidence type="ECO:0000256" key="2">
    <source>
        <dbReference type="ARBA" id="ARBA00022741"/>
    </source>
</evidence>
<evidence type="ECO:0000256" key="1">
    <source>
        <dbReference type="ARBA" id="ARBA00022490"/>
    </source>
</evidence>
<dbReference type="GO" id="GO:0005525">
    <property type="term" value="F:GTP binding"/>
    <property type="evidence" value="ECO:0007669"/>
    <property type="project" value="UniProtKB-KW"/>
</dbReference>
<evidence type="ECO:0000259" key="6">
    <source>
        <dbReference type="Pfam" id="PF03764"/>
    </source>
</evidence>
<dbReference type="InterPro" id="IPR005517">
    <property type="entry name" value="Transl_elong_EFG/EF2_IV"/>
</dbReference>
<keyword evidence="4" id="KW-0648">Protein biosynthesis</keyword>
<reference evidence="7" key="1">
    <citation type="submission" date="2023-05" db="EMBL/GenBank/DDBJ databases">
        <authorList>
            <person name="Huff M."/>
        </authorList>
    </citation>
    <scope>NUCLEOTIDE SEQUENCE</scope>
</reference>
<name>A0AAD2E1H3_9LAMI</name>
<dbReference type="GO" id="GO:0043022">
    <property type="term" value="F:ribosome binding"/>
    <property type="evidence" value="ECO:0007669"/>
    <property type="project" value="TreeGrafter"/>
</dbReference>
<dbReference type="Proteomes" id="UP000834106">
    <property type="component" value="Chromosome 14"/>
</dbReference>
<dbReference type="InterPro" id="IPR014721">
    <property type="entry name" value="Ribsml_uS5_D2-typ_fold_subgr"/>
</dbReference>
<dbReference type="GO" id="GO:1990904">
    <property type="term" value="C:ribonucleoprotein complex"/>
    <property type="evidence" value="ECO:0007669"/>
    <property type="project" value="TreeGrafter"/>
</dbReference>
<dbReference type="SUPFAM" id="SSF54211">
    <property type="entry name" value="Ribosomal protein S5 domain 2-like"/>
    <property type="match status" value="1"/>
</dbReference>
<keyword evidence="3" id="KW-0251">Elongation factor</keyword>
<evidence type="ECO:0000313" key="8">
    <source>
        <dbReference type="Proteomes" id="UP000834106"/>
    </source>
</evidence>
<dbReference type="CDD" id="cd01681">
    <property type="entry name" value="aeEF2_snRNP_like_IV"/>
    <property type="match status" value="1"/>
</dbReference>
<keyword evidence="2" id="KW-0547">Nucleotide-binding</keyword>
<evidence type="ECO:0000256" key="3">
    <source>
        <dbReference type="ARBA" id="ARBA00022768"/>
    </source>
</evidence>
<sequence length="153" mass="17057">MCKGVQYLNDIKDSVVVGFQYASKEGSLAEENMREICFEVCDVVLHADVIHRGGGQIIPIVKRVIYASQLIAKPRLLEPVYLVEIQAPKNVEAGYSTIQHKAYLLVIKSSGFLGNLRDATSGQVFPQSVFDHWDMMSSDIRKKGFEGSYNTSL</sequence>
<keyword evidence="5" id="KW-0342">GTP-binding</keyword>
<proteinExistence type="predicted"/>
<dbReference type="AlphaFoldDB" id="A0AAD2E1H3"/>
<dbReference type="InterPro" id="IPR035647">
    <property type="entry name" value="EFG_III/V"/>
</dbReference>
<dbReference type="SUPFAM" id="SSF54980">
    <property type="entry name" value="EF-G C-terminal domain-like"/>
    <property type="match status" value="1"/>
</dbReference>
<dbReference type="Gene3D" id="3.30.230.10">
    <property type="match status" value="1"/>
</dbReference>
<dbReference type="EMBL" id="OU503049">
    <property type="protein sequence ID" value="CAI9775527.1"/>
    <property type="molecule type" value="Genomic_DNA"/>
</dbReference>
<keyword evidence="1" id="KW-0963">Cytoplasm</keyword>
<dbReference type="Gene3D" id="3.30.70.240">
    <property type="match status" value="1"/>
</dbReference>